<dbReference type="GO" id="GO:0006417">
    <property type="term" value="P:regulation of translation"/>
    <property type="evidence" value="ECO:0007669"/>
    <property type="project" value="UniProtKB-KW"/>
</dbReference>
<dbReference type="PANTHER" id="PTHR12789">
    <property type="entry name" value="DENSITY-REGULATED PROTEIN HOMOLOG"/>
    <property type="match status" value="1"/>
</dbReference>
<dbReference type="PROSITE" id="PS50296">
    <property type="entry name" value="SUI1"/>
    <property type="match status" value="1"/>
</dbReference>
<feature type="domain" description="SUI1" evidence="4">
    <location>
        <begin position="43"/>
        <end position="109"/>
    </location>
</feature>
<dbReference type="InterPro" id="IPR001950">
    <property type="entry name" value="SUI1"/>
</dbReference>
<keyword evidence="6" id="KW-1185">Reference proteome</keyword>
<gene>
    <name evidence="5" type="ORF">SAMN04488101_11070</name>
</gene>
<dbReference type="SUPFAM" id="SSF55159">
    <property type="entry name" value="eIF1-like"/>
    <property type="match status" value="1"/>
</dbReference>
<dbReference type="AlphaFoldDB" id="A0A1W2E5G1"/>
<evidence type="ECO:0000313" key="5">
    <source>
        <dbReference type="EMBL" id="SMD04974.1"/>
    </source>
</evidence>
<keyword evidence="5" id="KW-0396">Initiation factor</keyword>
<keyword evidence="3" id="KW-0648">Protein biosynthesis</keyword>
<dbReference type="PIRSF" id="PIRSF037511">
    <property type="entry name" value="Transl_init_SUI1_pro"/>
    <property type="match status" value="1"/>
</dbReference>
<accession>A0A1W2E5G1</accession>
<dbReference type="GO" id="GO:0003743">
    <property type="term" value="F:translation initiation factor activity"/>
    <property type="evidence" value="ECO:0007669"/>
    <property type="project" value="UniProtKB-KW"/>
</dbReference>
<dbReference type="InterPro" id="IPR050318">
    <property type="entry name" value="DENR/SUI1_TIF"/>
</dbReference>
<dbReference type="GO" id="GO:0002188">
    <property type="term" value="P:translation reinitiation"/>
    <property type="evidence" value="ECO:0007669"/>
    <property type="project" value="TreeGrafter"/>
</dbReference>
<protein>
    <submittedName>
        <fullName evidence="5">Translation initiation factor 1</fullName>
    </submittedName>
</protein>
<dbReference type="Proteomes" id="UP000192678">
    <property type="component" value="Unassembled WGS sequence"/>
</dbReference>
<dbReference type="GO" id="GO:0001731">
    <property type="term" value="P:formation of translation preinitiation complex"/>
    <property type="evidence" value="ECO:0007669"/>
    <property type="project" value="TreeGrafter"/>
</dbReference>
<reference evidence="5 6" key="1">
    <citation type="submission" date="2017-04" db="EMBL/GenBank/DDBJ databases">
        <authorList>
            <person name="Afonso C.L."/>
            <person name="Miller P.J."/>
            <person name="Scott M.A."/>
            <person name="Spackman E."/>
            <person name="Goraichik I."/>
            <person name="Dimitrov K.M."/>
            <person name="Suarez D.L."/>
            <person name="Swayne D.E."/>
        </authorList>
    </citation>
    <scope>NUCLEOTIDE SEQUENCE [LARGE SCALE GENOMIC DNA]</scope>
    <source>
        <strain evidence="5 6">DSM 19625</strain>
    </source>
</reference>
<dbReference type="PANTHER" id="PTHR12789:SF0">
    <property type="entry name" value="DENSITY-REGULATED PROTEIN"/>
    <property type="match status" value="1"/>
</dbReference>
<dbReference type="InterPro" id="IPR036877">
    <property type="entry name" value="SUI1_dom_sf"/>
</dbReference>
<dbReference type="RefSeq" id="WP_084290783.1">
    <property type="nucleotide sequence ID" value="NZ_FWYB01000010.1"/>
</dbReference>
<keyword evidence="2" id="KW-0810">Translation regulation</keyword>
<evidence type="ECO:0000313" key="6">
    <source>
        <dbReference type="Proteomes" id="UP000192678"/>
    </source>
</evidence>
<comment type="similarity">
    <text evidence="1">Belongs to the SUI1 family.</text>
</comment>
<dbReference type="CDD" id="cd11567">
    <property type="entry name" value="YciH_like"/>
    <property type="match status" value="1"/>
</dbReference>
<proteinExistence type="inferred from homology"/>
<dbReference type="Gene3D" id="3.30.780.10">
    <property type="entry name" value="SUI1-like domain"/>
    <property type="match status" value="1"/>
</dbReference>
<dbReference type="EMBL" id="FWYB01000010">
    <property type="protein sequence ID" value="SMD04974.1"/>
    <property type="molecule type" value="Genomic_DNA"/>
</dbReference>
<dbReference type="GO" id="GO:0003729">
    <property type="term" value="F:mRNA binding"/>
    <property type="evidence" value="ECO:0007669"/>
    <property type="project" value="TreeGrafter"/>
</dbReference>
<dbReference type="STRING" id="475255.SAMN04488101_11070"/>
<dbReference type="Pfam" id="PF01253">
    <property type="entry name" value="SUI1"/>
    <property type="match status" value="1"/>
</dbReference>
<evidence type="ECO:0000256" key="1">
    <source>
        <dbReference type="ARBA" id="ARBA00005422"/>
    </source>
</evidence>
<dbReference type="OrthoDB" id="9792915at2"/>
<evidence type="ECO:0000256" key="2">
    <source>
        <dbReference type="ARBA" id="ARBA00022845"/>
    </source>
</evidence>
<dbReference type="InterPro" id="IPR005872">
    <property type="entry name" value="SUI1_arc_bac"/>
</dbReference>
<evidence type="ECO:0000259" key="4">
    <source>
        <dbReference type="PROSITE" id="PS50296"/>
    </source>
</evidence>
<sequence>MKPKKKTLSDLGGIMYSTDPSFSYEVENEEPAEALANNQQNLRVMLDKKNRGGKAVTLITGFVGNEEELDKLSKMLKTKCGVGGAAKDGEILIQGDFRDKVLLLLQKEGYKVKKSGG</sequence>
<name>A0A1W2E5G1_9SPHI</name>
<evidence type="ECO:0000256" key="3">
    <source>
        <dbReference type="ARBA" id="ARBA00022917"/>
    </source>
</evidence>
<organism evidence="5 6">
    <name type="scientific">Pedobacter nyackensis</name>
    <dbReference type="NCBI Taxonomy" id="475255"/>
    <lineage>
        <taxon>Bacteria</taxon>
        <taxon>Pseudomonadati</taxon>
        <taxon>Bacteroidota</taxon>
        <taxon>Sphingobacteriia</taxon>
        <taxon>Sphingobacteriales</taxon>
        <taxon>Sphingobacteriaceae</taxon>
        <taxon>Pedobacter</taxon>
    </lineage>
</organism>